<dbReference type="AlphaFoldDB" id="A0A916JPW5"/>
<keyword evidence="2" id="KW-1185">Reference proteome</keyword>
<proteinExistence type="predicted"/>
<dbReference type="Proteomes" id="UP000683507">
    <property type="component" value="Chromosome"/>
</dbReference>
<dbReference type="EMBL" id="OU015584">
    <property type="protein sequence ID" value="CAG5086047.1"/>
    <property type="molecule type" value="Genomic_DNA"/>
</dbReference>
<dbReference type="KEGG" id="ptan:CRYO30217_02989"/>
<name>A0A916JPW5_9FLAO</name>
<reference evidence="1" key="1">
    <citation type="submission" date="2021-04" db="EMBL/GenBank/DDBJ databases">
        <authorList>
            <person name="Rodrigo-Torres L."/>
            <person name="Arahal R. D."/>
            <person name="Lucena T."/>
        </authorList>
    </citation>
    <scope>NUCLEOTIDE SEQUENCE</scope>
    <source>
        <strain evidence="1">AS29M-1</strain>
    </source>
</reference>
<sequence length="249" mass="27004">MARQKGIIKLEGKIGDLSFYKSKDGYLAREKGGVDADRIKKDPAFERTRENGSEFGGSAKSGKLLRDAIRTMMQNASDNRVTSRLTKLMTQIKNLDTTSVRGKRNVGVGIANANAKLLLKDFNFNENAVLGSILFNPYDVDVNTGVINLVDLIPINDLNNAPGATHITLRGAWAKVDFATGDYDVQESNAVNLPIDGVTSNVVLTPNAAPAGSGTDLYLLMVEFFQEVNGDQYTLKNGAYNALSIVEVQ</sequence>
<evidence type="ECO:0000313" key="2">
    <source>
        <dbReference type="Proteomes" id="UP000683507"/>
    </source>
</evidence>
<gene>
    <name evidence="1" type="ORF">CRYO30217_02989</name>
</gene>
<protein>
    <submittedName>
        <fullName evidence="1">Uncharacterized protein</fullName>
    </submittedName>
</protein>
<organism evidence="1 2">
    <name type="scientific">Parvicella tangerina</name>
    <dbReference type="NCBI Taxonomy" id="2829795"/>
    <lineage>
        <taxon>Bacteria</taxon>
        <taxon>Pseudomonadati</taxon>
        <taxon>Bacteroidota</taxon>
        <taxon>Flavobacteriia</taxon>
        <taxon>Flavobacteriales</taxon>
        <taxon>Parvicellaceae</taxon>
        <taxon>Parvicella</taxon>
    </lineage>
</organism>
<dbReference type="RefSeq" id="WP_258543183.1">
    <property type="nucleotide sequence ID" value="NZ_OU015584.1"/>
</dbReference>
<evidence type="ECO:0000313" key="1">
    <source>
        <dbReference type="EMBL" id="CAG5086047.1"/>
    </source>
</evidence>
<accession>A0A916JPW5</accession>